<dbReference type="EnsemblBacteria" id="BAG01372">
    <property type="protein sequence ID" value="BAG01372"/>
    <property type="gene ID" value="MAE_15500"/>
</dbReference>
<dbReference type="PANTHER" id="PTHR33055">
    <property type="entry name" value="TRANSPOSASE FOR INSERTION SEQUENCE ELEMENT IS1111A"/>
    <property type="match status" value="1"/>
</dbReference>
<evidence type="ECO:0000259" key="1">
    <source>
        <dbReference type="Pfam" id="PF02371"/>
    </source>
</evidence>
<dbReference type="Proteomes" id="UP000001510">
    <property type="component" value="Chromosome"/>
</dbReference>
<dbReference type="GO" id="GO:0006313">
    <property type="term" value="P:DNA transposition"/>
    <property type="evidence" value="ECO:0007669"/>
    <property type="project" value="InterPro"/>
</dbReference>
<dbReference type="InterPro" id="IPR047650">
    <property type="entry name" value="Transpos_IS110"/>
</dbReference>
<sequence>MKSYNPLKGSAKFHLPYVWRNYPRWEHSGEKQIARLVGVAPINHDSGQHKGKRMISGGRTSVRCGLYMATLVAIRHNPVIRKFYERLLTNGKLKKVALVACMRKLLVILNAMIRDNKCWQAPA</sequence>
<dbReference type="STRING" id="449447.MAE_15500"/>
<evidence type="ECO:0000313" key="3">
    <source>
        <dbReference type="Proteomes" id="UP000001510"/>
    </source>
</evidence>
<dbReference type="PANTHER" id="PTHR33055:SF13">
    <property type="entry name" value="TRANSPOSASE"/>
    <property type="match status" value="1"/>
</dbReference>
<organism evidence="2 3">
    <name type="scientific">Microcystis aeruginosa (strain NIES-843 / IAM M-2473)</name>
    <dbReference type="NCBI Taxonomy" id="449447"/>
    <lineage>
        <taxon>Bacteria</taxon>
        <taxon>Bacillati</taxon>
        <taxon>Cyanobacteriota</taxon>
        <taxon>Cyanophyceae</taxon>
        <taxon>Oscillatoriophycideae</taxon>
        <taxon>Chroococcales</taxon>
        <taxon>Microcystaceae</taxon>
        <taxon>Microcystis</taxon>
    </lineage>
</organism>
<name>B0JV38_MICAN</name>
<proteinExistence type="predicted"/>
<dbReference type="PaxDb" id="449447-MAE_15500"/>
<evidence type="ECO:0000313" key="2">
    <source>
        <dbReference type="EMBL" id="BAG01372.1"/>
    </source>
</evidence>
<dbReference type="InterPro" id="IPR003346">
    <property type="entry name" value="Transposase_20"/>
</dbReference>
<dbReference type="GO" id="GO:0004803">
    <property type="term" value="F:transposase activity"/>
    <property type="evidence" value="ECO:0007669"/>
    <property type="project" value="InterPro"/>
</dbReference>
<gene>
    <name evidence="2" type="ordered locus">MAE_15500</name>
</gene>
<dbReference type="eggNOG" id="COG3547">
    <property type="taxonomic scope" value="Bacteria"/>
</dbReference>
<dbReference type="GO" id="GO:0003677">
    <property type="term" value="F:DNA binding"/>
    <property type="evidence" value="ECO:0007669"/>
    <property type="project" value="InterPro"/>
</dbReference>
<reference evidence="2 3" key="1">
    <citation type="journal article" date="2007" name="DNA Res.">
        <title>Complete genomic structure of the bloom-forming toxic cyanobacterium Microcystis aeruginosa NIES-843.</title>
        <authorList>
            <person name="Kaneko T."/>
            <person name="Nakajima N."/>
            <person name="Okamoto S."/>
            <person name="Suzuki I."/>
            <person name="Tanabe Y."/>
            <person name="Tamaoki M."/>
            <person name="Nakamura Y."/>
            <person name="Kasai F."/>
            <person name="Watanabe A."/>
            <person name="Kawashima K."/>
            <person name="Kishida Y."/>
            <person name="Ono A."/>
            <person name="Shimizu Y."/>
            <person name="Takahashi C."/>
            <person name="Minami C."/>
            <person name="Fujishiro T."/>
            <person name="Kohara M."/>
            <person name="Katoh M."/>
            <person name="Nakazaki N."/>
            <person name="Nakayama S."/>
            <person name="Yamada M."/>
            <person name="Tabata S."/>
            <person name="Watanabe M.M."/>
        </authorList>
    </citation>
    <scope>NUCLEOTIDE SEQUENCE [LARGE SCALE GENOMIC DNA]</scope>
    <source>
        <strain evidence="3">NIES-843 / IAM M-247</strain>
    </source>
</reference>
<dbReference type="Pfam" id="PF02371">
    <property type="entry name" value="Transposase_20"/>
    <property type="match status" value="1"/>
</dbReference>
<dbReference type="HOGENOM" id="CLU_036902_12_5_3"/>
<keyword evidence="3" id="KW-1185">Reference proteome</keyword>
<dbReference type="KEGG" id="mar:MAE_15500"/>
<feature type="domain" description="Transposase IS116/IS110/IS902 C-terminal" evidence="1">
    <location>
        <begin position="30"/>
        <end position="85"/>
    </location>
</feature>
<dbReference type="AlphaFoldDB" id="B0JV38"/>
<dbReference type="EMBL" id="AP009552">
    <property type="protein sequence ID" value="BAG01372.1"/>
    <property type="molecule type" value="Genomic_DNA"/>
</dbReference>
<accession>B0JV38</accession>
<protein>
    <submittedName>
        <fullName evidence="2">Transposase</fullName>
    </submittedName>
</protein>